<dbReference type="InterPro" id="IPR037175">
    <property type="entry name" value="KFase_sf"/>
</dbReference>
<name>A0AAE3KVY9_9EURY</name>
<gene>
    <name evidence="8" type="ORF">PV02_03055</name>
</gene>
<accession>A0AAE3KVY9</accession>
<comment type="subunit">
    <text evidence="3">Homodimer.</text>
</comment>
<evidence type="ECO:0008006" key="10">
    <source>
        <dbReference type="Google" id="ProtNLM"/>
    </source>
</evidence>
<protein>
    <recommendedName>
        <fullName evidence="10">Cyclase</fullName>
    </recommendedName>
</protein>
<dbReference type="GO" id="GO:0046872">
    <property type="term" value="F:metal ion binding"/>
    <property type="evidence" value="ECO:0007669"/>
    <property type="project" value="UniProtKB-KW"/>
</dbReference>
<evidence type="ECO:0000256" key="1">
    <source>
        <dbReference type="ARBA" id="ARBA00001947"/>
    </source>
</evidence>
<comment type="cofactor">
    <cofactor evidence="1">
        <name>Zn(2+)</name>
        <dbReference type="ChEBI" id="CHEBI:29105"/>
    </cofactor>
</comment>
<dbReference type="SUPFAM" id="SSF102198">
    <property type="entry name" value="Putative cyclase"/>
    <property type="match status" value="1"/>
</dbReference>
<keyword evidence="4" id="KW-0479">Metal-binding</keyword>
<organism evidence="8 9">
    <name type="scientific">Methanolobus chelungpuianus</name>
    <dbReference type="NCBI Taxonomy" id="502115"/>
    <lineage>
        <taxon>Archaea</taxon>
        <taxon>Methanobacteriati</taxon>
        <taxon>Methanobacteriota</taxon>
        <taxon>Stenosarchaea group</taxon>
        <taxon>Methanomicrobia</taxon>
        <taxon>Methanosarcinales</taxon>
        <taxon>Methanosarcinaceae</taxon>
        <taxon>Methanolobus</taxon>
    </lineage>
</organism>
<dbReference type="GO" id="GO:0004061">
    <property type="term" value="F:arylformamidase activity"/>
    <property type="evidence" value="ECO:0007669"/>
    <property type="project" value="InterPro"/>
</dbReference>
<dbReference type="PANTHER" id="PTHR31118:SF12">
    <property type="entry name" value="CYCLASE-LIKE PROTEIN 2"/>
    <property type="match status" value="1"/>
</dbReference>
<dbReference type="PANTHER" id="PTHR31118">
    <property type="entry name" value="CYCLASE-LIKE PROTEIN 2"/>
    <property type="match status" value="1"/>
</dbReference>
<dbReference type="RefSeq" id="WP_256621895.1">
    <property type="nucleotide sequence ID" value="NZ_JTEO01000002.1"/>
</dbReference>
<comment type="caution">
    <text evidence="8">The sequence shown here is derived from an EMBL/GenBank/DDBJ whole genome shotgun (WGS) entry which is preliminary data.</text>
</comment>
<dbReference type="FunFam" id="3.50.30.50:FF:000001">
    <property type="entry name" value="Kynurenine formamidase"/>
    <property type="match status" value="1"/>
</dbReference>
<proteinExistence type="predicted"/>
<evidence type="ECO:0000256" key="3">
    <source>
        <dbReference type="ARBA" id="ARBA00011738"/>
    </source>
</evidence>
<evidence type="ECO:0000256" key="4">
    <source>
        <dbReference type="ARBA" id="ARBA00022723"/>
    </source>
</evidence>
<dbReference type="AlphaFoldDB" id="A0AAE3KVY9"/>
<sequence>MHGRILDITVGISRDTPVFPGDPETRIEAVSSIPSEGYAVSRVTFGTHTGTHVDSPAHIFENGLSIDRVPLSSMIGKALVLDLSDGTADISQRELKAAFMNSCAENTTGVDILLLKTRRVSNGMCQSTNGHDTGIRGLMPDAGIWVAEQGFKLIGTDTLSVDAGTSLDNHRLFLENNVVILENIDVSEVSEGSYHFICLPLKLEGCDAAPARVVLIEGGFF</sequence>
<keyword evidence="9" id="KW-1185">Reference proteome</keyword>
<dbReference type="Proteomes" id="UP001206983">
    <property type="component" value="Unassembled WGS sequence"/>
</dbReference>
<dbReference type="GO" id="GO:0019441">
    <property type="term" value="P:L-tryptophan catabolic process to kynurenine"/>
    <property type="evidence" value="ECO:0007669"/>
    <property type="project" value="InterPro"/>
</dbReference>
<evidence type="ECO:0000313" key="9">
    <source>
        <dbReference type="Proteomes" id="UP001206983"/>
    </source>
</evidence>
<evidence type="ECO:0000256" key="2">
    <source>
        <dbReference type="ARBA" id="ARBA00005023"/>
    </source>
</evidence>
<comment type="pathway">
    <text evidence="2">Amino-acid degradation.</text>
</comment>
<dbReference type="Gene3D" id="3.50.30.50">
    <property type="entry name" value="Putative cyclase"/>
    <property type="match status" value="1"/>
</dbReference>
<keyword evidence="5" id="KW-0378">Hydrolase</keyword>
<reference evidence="8 9" key="1">
    <citation type="journal article" date="2011" name="Appl. Environ. Microbiol.">
        <title>Methanogenic archaea isolated from Taiwan's Chelungpu fault.</title>
        <authorList>
            <person name="Wu S.Y."/>
            <person name="Lai M.C."/>
        </authorList>
    </citation>
    <scope>NUCLEOTIDE SEQUENCE [LARGE SCALE GENOMIC DNA]</scope>
    <source>
        <strain evidence="8 9">St545Mb</strain>
    </source>
</reference>
<evidence type="ECO:0000256" key="6">
    <source>
        <dbReference type="ARBA" id="ARBA00022833"/>
    </source>
</evidence>
<dbReference type="InterPro" id="IPR007325">
    <property type="entry name" value="KFase/CYL"/>
</dbReference>
<keyword evidence="6" id="KW-0862">Zinc</keyword>
<dbReference type="Pfam" id="PF04199">
    <property type="entry name" value="Cyclase"/>
    <property type="match status" value="1"/>
</dbReference>
<dbReference type="EMBL" id="JTEO01000002">
    <property type="protein sequence ID" value="MCQ6962135.1"/>
    <property type="molecule type" value="Genomic_DNA"/>
</dbReference>
<evidence type="ECO:0000256" key="7">
    <source>
        <dbReference type="ARBA" id="ARBA00023079"/>
    </source>
</evidence>
<keyword evidence="7" id="KW-0823">Tryptophan catabolism</keyword>
<evidence type="ECO:0000256" key="5">
    <source>
        <dbReference type="ARBA" id="ARBA00022801"/>
    </source>
</evidence>
<evidence type="ECO:0000313" key="8">
    <source>
        <dbReference type="EMBL" id="MCQ6962135.1"/>
    </source>
</evidence>